<dbReference type="EMBL" id="KY355735">
    <property type="protein sequence ID" value="APZ76215.1"/>
    <property type="molecule type" value="Genomic_DNA"/>
</dbReference>
<protein>
    <submittedName>
        <fullName evidence="2">Uncharacterized protein</fullName>
    </submittedName>
</protein>
<dbReference type="KEGG" id="vg:30999341"/>
<dbReference type="EMBL" id="KY355735">
    <property type="protein sequence ID" value="APZ76343.1"/>
    <property type="molecule type" value="Genomic_DNA"/>
</dbReference>
<gene>
    <name evidence="2" type="primary">ORF128a</name>
    <name evidence="3" type="synonym">ORF128b</name>
    <name evidence="2" type="ORF">MRV_0004</name>
    <name evidence="3" type="ORF">MRV_0132</name>
</gene>
<dbReference type="KEGG" id="vg:30999469"/>
<feature type="region of interest" description="Disordered" evidence="1">
    <location>
        <begin position="38"/>
        <end position="95"/>
    </location>
</feature>
<accession>A0A1P8VIQ2</accession>
<keyword evidence="4" id="KW-1185">Reference proteome</keyword>
<proteinExistence type="predicted"/>
<organism evidence="2">
    <name type="scientific">Murid betaherpesvirus 3</name>
    <dbReference type="NCBI Taxonomy" id="2560603"/>
    <lineage>
        <taxon>Viruses</taxon>
        <taxon>Duplodnaviria</taxon>
        <taxon>Heunggongvirae</taxon>
        <taxon>Peploviricota</taxon>
        <taxon>Herviviricetes</taxon>
        <taxon>Herpesvirales</taxon>
        <taxon>Orthoherpesviridae</taxon>
        <taxon>Betaherpesvirinae</taxon>
        <taxon>Roseolovirus</taxon>
        <taxon>Roseolovirus muridbeta3</taxon>
    </lineage>
</organism>
<evidence type="ECO:0000313" key="2">
    <source>
        <dbReference type="EMBL" id="APZ76215.1"/>
    </source>
</evidence>
<evidence type="ECO:0000313" key="4">
    <source>
        <dbReference type="Proteomes" id="UP000202182"/>
    </source>
</evidence>
<sequence length="264" mass="27811">MELAEGVGAGGVGQVIEVFGGLEGPLEQELPHPHIYQVSHAGGHRGHRPAQLPGADDGADLRHDQPGHYSISPGGGSESQGDDAPGHRHPLPKSWVGVGQVGLDLGEGVRAVFDQPLGVLEGEPHLPMFDCGQDEGHALVLSSEGLHDHAPIFPRRHIPHLLQELHHPWCHVTCDLPLTGRSKEPLVRASESGWDIFDPAVSLAPYGSHHLPPGCFWQSLEVEHGPQGRLLTGSGRLIGTLVLEGGGGGEEQLGGGSISDVAHD</sequence>
<dbReference type="Proteomes" id="UP000202182">
    <property type="component" value="Segment"/>
</dbReference>
<reference evidence="2" key="1">
    <citation type="submission" date="2016-12" db="EMBL/GenBank/DDBJ databases">
        <title>A murine herpesvirus closely related to ubiquitous human herpesviruses causes T-cell depletion.</title>
        <authorList>
            <person name="Patel S.J."/>
            <person name="Zhao G."/>
            <person name="Penna V.R."/>
            <person name="Park E."/>
            <person name="Lauron E.J."/>
            <person name="Harvey I.B."/>
            <person name="Beatty W.L."/>
            <person name="Plougastel-Douglas B."/>
            <person name="Poursine-Laurent J."/>
            <person name="Fremont D.H."/>
            <person name="Wang D."/>
            <person name="Yokoyama W.M."/>
        </authorList>
    </citation>
    <scope>NUCLEOTIDE SEQUENCE [LARGE SCALE GENOMIC DNA]</scope>
    <source>
        <strain evidence="2">YOK1</strain>
    </source>
</reference>
<evidence type="ECO:0000256" key="1">
    <source>
        <dbReference type="SAM" id="MobiDB-lite"/>
    </source>
</evidence>
<evidence type="ECO:0000313" key="3">
    <source>
        <dbReference type="EMBL" id="APZ76343.1"/>
    </source>
</evidence>
<name>A0A1P8VIQ2_9BETA</name>